<proteinExistence type="predicted"/>
<protein>
    <recommendedName>
        <fullName evidence="3">Photosynthesis system II assembly factor Ycf48/Hcf136-like domain-containing protein</fullName>
    </recommendedName>
</protein>
<evidence type="ECO:0000313" key="5">
    <source>
        <dbReference type="Proteomes" id="UP000319148"/>
    </source>
</evidence>
<dbReference type="Proteomes" id="UP000319148">
    <property type="component" value="Unassembled WGS sequence"/>
</dbReference>
<evidence type="ECO:0000313" key="4">
    <source>
        <dbReference type="EMBL" id="TPD60624.1"/>
    </source>
</evidence>
<organism evidence="4 5">
    <name type="scientific">Emcibacter nanhaiensis</name>
    <dbReference type="NCBI Taxonomy" id="1505037"/>
    <lineage>
        <taxon>Bacteria</taxon>
        <taxon>Pseudomonadati</taxon>
        <taxon>Pseudomonadota</taxon>
        <taxon>Alphaproteobacteria</taxon>
        <taxon>Emcibacterales</taxon>
        <taxon>Emcibacteraceae</taxon>
        <taxon>Emcibacter</taxon>
    </lineage>
</organism>
<dbReference type="GO" id="GO:0015979">
    <property type="term" value="P:photosynthesis"/>
    <property type="evidence" value="ECO:0007669"/>
    <property type="project" value="UniProtKB-KW"/>
</dbReference>
<gene>
    <name evidence="4" type="ORF">FIV46_07815</name>
</gene>
<dbReference type="OrthoDB" id="9764804at2"/>
<evidence type="ECO:0000256" key="1">
    <source>
        <dbReference type="ARBA" id="ARBA00022531"/>
    </source>
</evidence>
<dbReference type="PANTHER" id="PTHR47199:SF2">
    <property type="entry name" value="PHOTOSYSTEM II STABILITY_ASSEMBLY FACTOR HCF136, CHLOROPLASTIC"/>
    <property type="match status" value="1"/>
</dbReference>
<dbReference type="SUPFAM" id="SSF110296">
    <property type="entry name" value="Oligoxyloglucan reducing end-specific cellobiohydrolase"/>
    <property type="match status" value="1"/>
</dbReference>
<dbReference type="RefSeq" id="WP_139940182.1">
    <property type="nucleotide sequence ID" value="NZ_JBHSYP010000008.1"/>
</dbReference>
<accession>A0A501PL23</accession>
<keyword evidence="2" id="KW-0604">Photosystem II</keyword>
<evidence type="ECO:0000256" key="2">
    <source>
        <dbReference type="ARBA" id="ARBA00023276"/>
    </source>
</evidence>
<feature type="domain" description="Photosynthesis system II assembly factor Ycf48/Hcf136-like" evidence="3">
    <location>
        <begin position="89"/>
        <end position="220"/>
    </location>
</feature>
<dbReference type="Gene3D" id="2.130.10.10">
    <property type="entry name" value="YVTN repeat-like/Quinoprotein amine dehydrogenase"/>
    <property type="match status" value="1"/>
</dbReference>
<keyword evidence="1" id="KW-0602">Photosynthesis</keyword>
<dbReference type="InterPro" id="IPR028203">
    <property type="entry name" value="PSII_CF48-like_dom"/>
</dbReference>
<keyword evidence="5" id="KW-1185">Reference proteome</keyword>
<evidence type="ECO:0000259" key="3">
    <source>
        <dbReference type="Pfam" id="PF14870"/>
    </source>
</evidence>
<dbReference type="AlphaFoldDB" id="A0A501PL23"/>
<dbReference type="Pfam" id="PF14870">
    <property type="entry name" value="PSII_BNR"/>
    <property type="match status" value="1"/>
</dbReference>
<dbReference type="InterPro" id="IPR015943">
    <property type="entry name" value="WD40/YVTN_repeat-like_dom_sf"/>
</dbReference>
<reference evidence="5" key="1">
    <citation type="submission" date="2019-06" db="EMBL/GenBank/DDBJ databases">
        <title>The complete genome of Emcibacter congregatus ZYLT.</title>
        <authorList>
            <person name="Zhao Z."/>
        </authorList>
    </citation>
    <scope>NUCLEOTIDE SEQUENCE [LARGE SCALE GENOMIC DNA]</scope>
    <source>
        <strain evidence="5">MCCC 1A06723</strain>
    </source>
</reference>
<dbReference type="EMBL" id="VFIY01000006">
    <property type="protein sequence ID" value="TPD60624.1"/>
    <property type="molecule type" value="Genomic_DNA"/>
</dbReference>
<dbReference type="PANTHER" id="PTHR47199">
    <property type="entry name" value="PHOTOSYSTEM II STABILITY/ASSEMBLY FACTOR HCF136, CHLOROPLASTIC"/>
    <property type="match status" value="1"/>
</dbReference>
<name>A0A501PL23_9PROT</name>
<dbReference type="GO" id="GO:0009523">
    <property type="term" value="C:photosystem II"/>
    <property type="evidence" value="ECO:0007669"/>
    <property type="project" value="UniProtKB-KW"/>
</dbReference>
<comment type="caution">
    <text evidence="4">The sequence shown here is derived from an EMBL/GenBank/DDBJ whole genome shotgun (WGS) entry which is preliminary data.</text>
</comment>
<sequence>MCLHIKLQRRVESFGGVFFRFLFGIVLLSCLPGNVLAENIASEPEGGLQSPDYRLVPDNLYDVDFDDFRHGIATGYYGTILQTSDGGSHWNRVRSDTSELLRRVDMVSENKAWSVGHRGGIFYSGNGGRDWELQARIEGIFLRDISFSSERNGWAVGHEATILHTRDGGKSWISQKLKDYSGRDLPRLNAIKALDENTAVLAGEFGVVAITHDGGENWHILPSGVKTTLTAVAYAGDRAVAVGLDGVALDISLDDTGRIVPLETGVKQHLFDLAFDRQGRGVIVGQSVLLRFEGTRVSLMEAEPDVELPYRWFHGVEVLRDGAIYAVGLQGNMIRARSSQSGFHRIARLGDPASVTSVVSPESEGE</sequence>